<evidence type="ECO:0000313" key="2">
    <source>
        <dbReference type="Proteomes" id="UP001333110"/>
    </source>
</evidence>
<dbReference type="AlphaFoldDB" id="A0AAN7N5L2"/>
<organism evidence="1 2">
    <name type="scientific">Mycteria americana</name>
    <name type="common">Wood stork</name>
    <dbReference type="NCBI Taxonomy" id="33587"/>
    <lineage>
        <taxon>Eukaryota</taxon>
        <taxon>Metazoa</taxon>
        <taxon>Chordata</taxon>
        <taxon>Craniata</taxon>
        <taxon>Vertebrata</taxon>
        <taxon>Euteleostomi</taxon>
        <taxon>Archelosauria</taxon>
        <taxon>Archosauria</taxon>
        <taxon>Dinosauria</taxon>
        <taxon>Saurischia</taxon>
        <taxon>Theropoda</taxon>
        <taxon>Coelurosauria</taxon>
        <taxon>Aves</taxon>
        <taxon>Neognathae</taxon>
        <taxon>Neoaves</taxon>
        <taxon>Aequornithes</taxon>
        <taxon>Ciconiiformes</taxon>
        <taxon>Ciconiidae</taxon>
        <taxon>Mycteria</taxon>
    </lineage>
</organism>
<name>A0AAN7N5L2_MYCAM</name>
<reference evidence="1 2" key="1">
    <citation type="journal article" date="2023" name="J. Hered.">
        <title>Chromosome-level genome of the wood stork (Mycteria americana) provides insight into avian chromosome evolution.</title>
        <authorList>
            <person name="Flamio R. Jr."/>
            <person name="Ramstad K.M."/>
        </authorList>
    </citation>
    <scope>NUCLEOTIDE SEQUENCE [LARGE SCALE GENOMIC DNA]</scope>
    <source>
        <strain evidence="1">JAX WOST 10</strain>
    </source>
</reference>
<proteinExistence type="predicted"/>
<dbReference type="PANTHER" id="PTHR33332">
    <property type="entry name" value="REVERSE TRANSCRIPTASE DOMAIN-CONTAINING PROTEIN"/>
    <property type="match status" value="1"/>
</dbReference>
<gene>
    <name evidence="1" type="ORF">QYF61_012107</name>
</gene>
<evidence type="ECO:0000313" key="1">
    <source>
        <dbReference type="EMBL" id="KAK4822268.1"/>
    </source>
</evidence>
<sequence length="112" mass="12610">MLGANLNMSQQCAPAAKRANGIVGCIRSVARRSREVVLPLYSALVRPHPQYCVQCWAPQYKRGTRRQLWALSQPDTGGGVWLFGQRLLLKQLFPISSKEKRVMTRVLSPFAK</sequence>
<keyword evidence="2" id="KW-1185">Reference proteome</keyword>
<dbReference type="Proteomes" id="UP001333110">
    <property type="component" value="Unassembled WGS sequence"/>
</dbReference>
<comment type="caution">
    <text evidence="1">The sequence shown here is derived from an EMBL/GenBank/DDBJ whole genome shotgun (WGS) entry which is preliminary data.</text>
</comment>
<dbReference type="EMBL" id="JAUNZN010000004">
    <property type="protein sequence ID" value="KAK4822268.1"/>
    <property type="molecule type" value="Genomic_DNA"/>
</dbReference>
<protein>
    <submittedName>
        <fullName evidence="1">Uncharacterized protein</fullName>
    </submittedName>
</protein>
<accession>A0AAN7N5L2</accession>